<dbReference type="GO" id="GO:0009073">
    <property type="term" value="P:aromatic amino acid family biosynthetic process"/>
    <property type="evidence" value="ECO:0007669"/>
    <property type="project" value="UniProtKB-KW"/>
</dbReference>
<feature type="binding site" evidence="5">
    <location>
        <position position="232"/>
    </location>
    <ligand>
        <name>3-dehydroquinate</name>
        <dbReference type="ChEBI" id="CHEBI:32364"/>
    </ligand>
</feature>
<dbReference type="GO" id="GO:0046279">
    <property type="term" value="P:3,4-dihydroxybenzoate biosynthetic process"/>
    <property type="evidence" value="ECO:0007669"/>
    <property type="project" value="TreeGrafter"/>
</dbReference>
<keyword evidence="7" id="KW-1185">Reference proteome</keyword>
<comment type="caution">
    <text evidence="5">Lacks conserved residue(s) required for the propagation of feature annotation.</text>
</comment>
<dbReference type="FunFam" id="3.20.20.70:FF:000047">
    <property type="entry name" value="3-dehydroquinate dehydratase"/>
    <property type="match status" value="1"/>
</dbReference>
<keyword evidence="4 5" id="KW-0704">Schiff base</keyword>
<dbReference type="EMBL" id="MVAB01000001">
    <property type="protein sequence ID" value="OPF86840.1"/>
    <property type="molecule type" value="Genomic_DNA"/>
</dbReference>
<evidence type="ECO:0000313" key="7">
    <source>
        <dbReference type="Proteomes" id="UP000189970"/>
    </source>
</evidence>
<name>A0A1V4DF36_9ENTE</name>
<feature type="binding site" evidence="5">
    <location>
        <begin position="46"/>
        <end position="48"/>
    </location>
    <ligand>
        <name>3-dehydroquinate</name>
        <dbReference type="ChEBI" id="CHEBI:32364"/>
    </ligand>
</feature>
<comment type="pathway">
    <text evidence="5">Metabolic intermediate biosynthesis; chorismate biosynthesis; chorismate from D-erythrose 4-phosphate and phosphoenolpyruvate: step 3/7.</text>
</comment>
<dbReference type="EC" id="4.2.1.10" evidence="5"/>
<dbReference type="Pfam" id="PF01487">
    <property type="entry name" value="DHquinase_I"/>
    <property type="match status" value="1"/>
</dbReference>
<comment type="function">
    <text evidence="5">Involved in the third step of the chorismate pathway, which leads to the biosynthesis of aromatic amino acids. Catalyzes the cis-dehydration of 3-dehydroquinate (DHQ) and introduces the first double bond of the aromatic ring to yield 3-dehydroshikimate.</text>
</comment>
<comment type="caution">
    <text evidence="6">The sequence shown here is derived from an EMBL/GenBank/DDBJ whole genome shotgun (WGS) entry which is preliminary data.</text>
</comment>
<comment type="catalytic activity">
    <reaction evidence="1 5">
        <text>3-dehydroquinate = 3-dehydroshikimate + H2O</text>
        <dbReference type="Rhea" id="RHEA:21096"/>
        <dbReference type="ChEBI" id="CHEBI:15377"/>
        <dbReference type="ChEBI" id="CHEBI:16630"/>
        <dbReference type="ChEBI" id="CHEBI:32364"/>
        <dbReference type="EC" id="4.2.1.10"/>
    </reaction>
</comment>
<dbReference type="PANTHER" id="PTHR43699">
    <property type="entry name" value="3-DEHYDROQUINATE DEHYDRATASE"/>
    <property type="match status" value="1"/>
</dbReference>
<keyword evidence="2 5" id="KW-0057">Aromatic amino acid biosynthesis</keyword>
<comment type="similarity">
    <text evidence="5">Belongs to the type-I 3-dehydroquinase family.</text>
</comment>
<evidence type="ECO:0000256" key="4">
    <source>
        <dbReference type="ARBA" id="ARBA00023270"/>
    </source>
</evidence>
<evidence type="ECO:0000256" key="2">
    <source>
        <dbReference type="ARBA" id="ARBA00023141"/>
    </source>
</evidence>
<dbReference type="InterPro" id="IPR001381">
    <property type="entry name" value="DHquinase_I"/>
</dbReference>
<dbReference type="PROSITE" id="PS01028">
    <property type="entry name" value="DEHYDROQUINASE_I"/>
    <property type="match status" value="1"/>
</dbReference>
<dbReference type="SUPFAM" id="SSF51569">
    <property type="entry name" value="Aldolase"/>
    <property type="match status" value="1"/>
</dbReference>
<dbReference type="GO" id="GO:0009423">
    <property type="term" value="P:chorismate biosynthetic process"/>
    <property type="evidence" value="ECO:0007669"/>
    <property type="project" value="UniProtKB-UniRule"/>
</dbReference>
<dbReference type="CDD" id="cd00502">
    <property type="entry name" value="DHQase_I"/>
    <property type="match status" value="1"/>
</dbReference>
<feature type="active site" description="Proton donor/acceptor" evidence="5">
    <location>
        <position position="143"/>
    </location>
</feature>
<dbReference type="Gene3D" id="3.20.20.70">
    <property type="entry name" value="Aldolase class I"/>
    <property type="match status" value="1"/>
</dbReference>
<dbReference type="RefSeq" id="WP_079344886.1">
    <property type="nucleotide sequence ID" value="NZ_MVAB01000001.1"/>
</dbReference>
<accession>A0A1V4DF36</accession>
<dbReference type="HAMAP" id="MF_00214">
    <property type="entry name" value="AroD"/>
    <property type="match status" value="1"/>
</dbReference>
<evidence type="ECO:0000256" key="1">
    <source>
        <dbReference type="ARBA" id="ARBA00001864"/>
    </source>
</evidence>
<dbReference type="InterPro" id="IPR013785">
    <property type="entry name" value="Aldolase_TIM"/>
</dbReference>
<dbReference type="InterPro" id="IPR018508">
    <property type="entry name" value="3-dehydroquinate_DH_AS"/>
</dbReference>
<keyword evidence="5" id="KW-0028">Amino-acid biosynthesis</keyword>
<proteinExistence type="inferred from homology"/>
<gene>
    <name evidence="5" type="primary">aroD</name>
    <name evidence="6" type="ORF">BW731_00820</name>
</gene>
<evidence type="ECO:0000313" key="6">
    <source>
        <dbReference type="EMBL" id="OPF86840.1"/>
    </source>
</evidence>
<comment type="subunit">
    <text evidence="5">Homodimer.</text>
</comment>
<dbReference type="PANTHER" id="PTHR43699:SF1">
    <property type="entry name" value="3-DEHYDROQUINATE DEHYDRATASE"/>
    <property type="match status" value="1"/>
</dbReference>
<dbReference type="GO" id="GO:0003855">
    <property type="term" value="F:3-dehydroquinate dehydratase activity"/>
    <property type="evidence" value="ECO:0007669"/>
    <property type="project" value="UniProtKB-UniRule"/>
</dbReference>
<dbReference type="UniPathway" id="UPA00053">
    <property type="reaction ID" value="UER00086"/>
</dbReference>
<evidence type="ECO:0000256" key="5">
    <source>
        <dbReference type="HAMAP-Rule" id="MF_00214"/>
    </source>
</evidence>
<dbReference type="InterPro" id="IPR050146">
    <property type="entry name" value="Type-I_3-dehydroquinase"/>
</dbReference>
<keyword evidence="3 5" id="KW-0456">Lyase</keyword>
<reference evidence="6 7" key="1">
    <citation type="submission" date="2017-02" db="EMBL/GenBank/DDBJ databases">
        <title>Vagococcus cremeus sp. nov., isolated from the small intestine of a marten, Martes flavigula.</title>
        <authorList>
            <person name="Tak E.J."/>
            <person name="Bae J.-W."/>
        </authorList>
    </citation>
    <scope>NUCLEOTIDE SEQUENCE [LARGE SCALE GENOMIC DNA]</scope>
    <source>
        <strain evidence="6 7">D7T301</strain>
    </source>
</reference>
<dbReference type="AlphaFoldDB" id="A0A1V4DF36"/>
<dbReference type="GO" id="GO:0008652">
    <property type="term" value="P:amino acid biosynthetic process"/>
    <property type="evidence" value="ECO:0007669"/>
    <property type="project" value="UniProtKB-KW"/>
</dbReference>
<evidence type="ECO:0000256" key="3">
    <source>
        <dbReference type="ARBA" id="ARBA00023239"/>
    </source>
</evidence>
<feature type="binding site" evidence="5">
    <location>
        <position position="82"/>
    </location>
    <ligand>
        <name>3-dehydroquinate</name>
        <dbReference type="ChEBI" id="CHEBI:32364"/>
    </ligand>
</feature>
<feature type="binding site" evidence="5">
    <location>
        <position position="213"/>
    </location>
    <ligand>
        <name>3-dehydroquinate</name>
        <dbReference type="ChEBI" id="CHEBI:32364"/>
    </ligand>
</feature>
<organism evidence="6 7">
    <name type="scientific">Vagococcus martis</name>
    <dbReference type="NCBI Taxonomy" id="1768210"/>
    <lineage>
        <taxon>Bacteria</taxon>
        <taxon>Bacillati</taxon>
        <taxon>Bacillota</taxon>
        <taxon>Bacilli</taxon>
        <taxon>Lactobacillales</taxon>
        <taxon>Enterococcaceae</taxon>
        <taxon>Vagococcus</taxon>
    </lineage>
</organism>
<protein>
    <recommendedName>
        <fullName evidence="5">3-dehydroquinate dehydratase</fullName>
        <shortName evidence="5">3-dehydroquinase</shortName>
        <ecNumber evidence="5">4.2.1.10</ecNumber>
    </recommendedName>
    <alternativeName>
        <fullName evidence="5">Type I DHQase</fullName>
    </alternativeName>
    <alternativeName>
        <fullName evidence="5">Type I dehydroquinase</fullName>
        <shortName evidence="5">DHQ1</shortName>
    </alternativeName>
</protein>
<dbReference type="NCBIfam" id="TIGR01093">
    <property type="entry name" value="aroD"/>
    <property type="match status" value="1"/>
</dbReference>
<sequence>MKTVKVMNTVIGDGIPKIVVPMVGKTSQELIEEAKIVANCGADIIEWRVDFFEEVKQIDAVISVGKKIRQLLSNIPILFTFRTKEEGGETELSTEDYVELNQVIISEALFELNDIELFIGDKHVAQLVSCANDKQVKVVMCNHDFDQTPSKQEIVHRLKKMQELGADICKIAVMPNNTTDVLTLLDATNEMQISFANRPIVTMSMGQLGMISRVSGETFGSALTFGSAQTASAPGQVPVSELRNILTTLHNK</sequence>
<feature type="binding site" evidence="5">
    <location>
        <position position="236"/>
    </location>
    <ligand>
        <name>3-dehydroquinate</name>
        <dbReference type="ChEBI" id="CHEBI:32364"/>
    </ligand>
</feature>
<dbReference type="Proteomes" id="UP000189970">
    <property type="component" value="Unassembled WGS sequence"/>
</dbReference>
<feature type="active site" description="Schiff-base intermediate with substrate" evidence="5">
    <location>
        <position position="170"/>
    </location>
</feature>